<proteinExistence type="inferred from homology"/>
<dbReference type="GO" id="GO:0006730">
    <property type="term" value="P:one-carbon metabolic process"/>
    <property type="evidence" value="ECO:0007669"/>
    <property type="project" value="UniProtKB-UniRule"/>
</dbReference>
<dbReference type="GO" id="GO:0046654">
    <property type="term" value="P:tetrahydrofolate biosynthetic process"/>
    <property type="evidence" value="ECO:0007669"/>
    <property type="project" value="UniProtKB-UniRule"/>
</dbReference>
<dbReference type="AlphaFoldDB" id="A0A3D8J938"/>
<evidence type="ECO:0000259" key="9">
    <source>
        <dbReference type="Pfam" id="PF01227"/>
    </source>
</evidence>
<evidence type="ECO:0000256" key="7">
    <source>
        <dbReference type="ARBA" id="ARBA00022801"/>
    </source>
</evidence>
<dbReference type="GO" id="GO:0005737">
    <property type="term" value="C:cytoplasm"/>
    <property type="evidence" value="ECO:0007669"/>
    <property type="project" value="TreeGrafter"/>
</dbReference>
<dbReference type="SUPFAM" id="SSF55620">
    <property type="entry name" value="Tetrahydrobiopterin biosynthesis enzymes-like"/>
    <property type="match status" value="1"/>
</dbReference>
<dbReference type="Gene3D" id="3.30.1130.10">
    <property type="match status" value="1"/>
</dbReference>
<comment type="caution">
    <text evidence="10">The sequence shown here is derived from an EMBL/GenBank/DDBJ whole genome shotgun (WGS) entry which is preliminary data.</text>
</comment>
<keyword evidence="5 8" id="KW-0479">Metal-binding</keyword>
<organism evidence="10 11">
    <name type="scientific">Helicobacter aurati</name>
    <dbReference type="NCBI Taxonomy" id="137778"/>
    <lineage>
        <taxon>Bacteria</taxon>
        <taxon>Pseudomonadati</taxon>
        <taxon>Campylobacterota</taxon>
        <taxon>Epsilonproteobacteria</taxon>
        <taxon>Campylobacterales</taxon>
        <taxon>Helicobacteraceae</taxon>
        <taxon>Helicobacter</taxon>
    </lineage>
</organism>
<name>A0A3D8J938_9HELI</name>
<dbReference type="Proteomes" id="UP000256424">
    <property type="component" value="Unassembled WGS sequence"/>
</dbReference>
<dbReference type="GO" id="GO:0005525">
    <property type="term" value="F:GTP binding"/>
    <property type="evidence" value="ECO:0007669"/>
    <property type="project" value="UniProtKB-KW"/>
</dbReference>
<dbReference type="PROSITE" id="PS00860">
    <property type="entry name" value="GTP_CYCLOHYDROL_1_2"/>
    <property type="match status" value="1"/>
</dbReference>
<dbReference type="RefSeq" id="WP_104762634.1">
    <property type="nucleotide sequence ID" value="NZ_FZPM01000005.1"/>
</dbReference>
<dbReference type="EMBL" id="NXLW01000001">
    <property type="protein sequence ID" value="RDU73800.1"/>
    <property type="molecule type" value="Genomic_DNA"/>
</dbReference>
<dbReference type="EC" id="3.5.4.16" evidence="8"/>
<dbReference type="InterPro" id="IPR001474">
    <property type="entry name" value="GTP_CycHdrlase_I"/>
</dbReference>
<evidence type="ECO:0000256" key="8">
    <source>
        <dbReference type="HAMAP-Rule" id="MF_00223"/>
    </source>
</evidence>
<dbReference type="Pfam" id="PF01227">
    <property type="entry name" value="GTP_cyclohydroI"/>
    <property type="match status" value="1"/>
</dbReference>
<dbReference type="InterPro" id="IPR018234">
    <property type="entry name" value="GTP_CycHdrlase_I_CS"/>
</dbReference>
<comment type="similarity">
    <text evidence="3 8">Belongs to the GTP cyclohydrolase I family.</text>
</comment>
<dbReference type="NCBIfam" id="TIGR00063">
    <property type="entry name" value="folE"/>
    <property type="match status" value="1"/>
</dbReference>
<dbReference type="PANTHER" id="PTHR11109:SF7">
    <property type="entry name" value="GTP CYCLOHYDROLASE 1"/>
    <property type="match status" value="1"/>
</dbReference>
<feature type="binding site" evidence="8">
    <location>
        <position position="83"/>
    </location>
    <ligand>
        <name>Zn(2+)</name>
        <dbReference type="ChEBI" id="CHEBI:29105"/>
    </ligand>
</feature>
<evidence type="ECO:0000256" key="2">
    <source>
        <dbReference type="ARBA" id="ARBA00005080"/>
    </source>
</evidence>
<dbReference type="GO" id="GO:0006729">
    <property type="term" value="P:tetrahydrobiopterin biosynthetic process"/>
    <property type="evidence" value="ECO:0007669"/>
    <property type="project" value="TreeGrafter"/>
</dbReference>
<feature type="binding site" evidence="8">
    <location>
        <position position="80"/>
    </location>
    <ligand>
        <name>Zn(2+)</name>
        <dbReference type="ChEBI" id="CHEBI:29105"/>
    </ligand>
</feature>
<keyword evidence="7 8" id="KW-0378">Hydrolase</keyword>
<evidence type="ECO:0000313" key="10">
    <source>
        <dbReference type="EMBL" id="RDU73800.1"/>
    </source>
</evidence>
<dbReference type="FunFam" id="3.30.1130.10:FF:000001">
    <property type="entry name" value="GTP cyclohydrolase 1"/>
    <property type="match status" value="1"/>
</dbReference>
<gene>
    <name evidence="8 10" type="primary">folE</name>
    <name evidence="10" type="ORF">CQA66_01045</name>
</gene>
<comment type="subunit">
    <text evidence="8">Homopolymer.</text>
</comment>
<dbReference type="GO" id="GO:0008270">
    <property type="term" value="F:zinc ion binding"/>
    <property type="evidence" value="ECO:0007669"/>
    <property type="project" value="UniProtKB-UniRule"/>
</dbReference>
<sequence length="188" mass="21565">MADKKPEQILSQYLDFFFQSIGENPQREGLKETSRRLIESNAFLYSGYAKNPNDILDSLFSEGACDEMVIVKHIEFYSMCEHHFLPFFGEISIGYIPDKKVVGLSNISELVEVFARRLQIQENLTTQIADTIMQVLKPKGTMVVCEALHLCMAMRGVEKQKARVITSAVRGLFKKDSRTRMEFMQLIK</sequence>
<dbReference type="InterPro" id="IPR043134">
    <property type="entry name" value="GTP-CH-I_N"/>
</dbReference>
<comment type="catalytic activity">
    <reaction evidence="1 8">
        <text>GTP + H2O = 7,8-dihydroneopterin 3'-triphosphate + formate + H(+)</text>
        <dbReference type="Rhea" id="RHEA:17473"/>
        <dbReference type="ChEBI" id="CHEBI:15377"/>
        <dbReference type="ChEBI" id="CHEBI:15378"/>
        <dbReference type="ChEBI" id="CHEBI:15740"/>
        <dbReference type="ChEBI" id="CHEBI:37565"/>
        <dbReference type="ChEBI" id="CHEBI:58462"/>
        <dbReference type="EC" id="3.5.4.16"/>
    </reaction>
</comment>
<keyword evidence="6 8" id="KW-0547">Nucleotide-binding</keyword>
<dbReference type="Gene3D" id="1.10.286.10">
    <property type="match status" value="1"/>
</dbReference>
<evidence type="ECO:0000256" key="5">
    <source>
        <dbReference type="ARBA" id="ARBA00022723"/>
    </source>
</evidence>
<evidence type="ECO:0000256" key="1">
    <source>
        <dbReference type="ARBA" id="ARBA00001052"/>
    </source>
</evidence>
<evidence type="ECO:0000256" key="4">
    <source>
        <dbReference type="ARBA" id="ARBA00022563"/>
    </source>
</evidence>
<dbReference type="PANTHER" id="PTHR11109">
    <property type="entry name" value="GTP CYCLOHYDROLASE I"/>
    <property type="match status" value="1"/>
</dbReference>
<reference evidence="10 11" key="1">
    <citation type="submission" date="2018-04" db="EMBL/GenBank/DDBJ databases">
        <title>Novel Campyloabacter and Helicobacter Species and Strains.</title>
        <authorList>
            <person name="Mannion A.J."/>
            <person name="Shen Z."/>
            <person name="Fox J.G."/>
        </authorList>
    </citation>
    <scope>NUCLEOTIDE SEQUENCE [LARGE SCALE GENOMIC DNA]</scope>
    <source>
        <strain evidence="10 11">MIT 97-5075</strain>
    </source>
</reference>
<protein>
    <recommendedName>
        <fullName evidence="8">GTP cyclohydrolase 1</fullName>
        <ecNumber evidence="8">3.5.4.16</ecNumber>
    </recommendedName>
    <alternativeName>
        <fullName evidence="8">GTP cyclohydrolase I</fullName>
        <shortName evidence="8">GTP-CH-I</shortName>
    </alternativeName>
</protein>
<comment type="pathway">
    <text evidence="2 8">Cofactor biosynthesis; 7,8-dihydroneopterin triphosphate biosynthesis; 7,8-dihydroneopterin triphosphate from GTP: step 1/1.</text>
</comment>
<keyword evidence="11" id="KW-1185">Reference proteome</keyword>
<dbReference type="HAMAP" id="MF_00223">
    <property type="entry name" value="FolE"/>
    <property type="match status" value="1"/>
</dbReference>
<dbReference type="InterPro" id="IPR043133">
    <property type="entry name" value="GTP-CH-I_C/QueF"/>
</dbReference>
<accession>A0A3D8J938</accession>
<dbReference type="GO" id="GO:0003934">
    <property type="term" value="F:GTP cyclohydrolase I activity"/>
    <property type="evidence" value="ECO:0007669"/>
    <property type="project" value="UniProtKB-UniRule"/>
</dbReference>
<dbReference type="UniPathway" id="UPA00848">
    <property type="reaction ID" value="UER00151"/>
</dbReference>
<evidence type="ECO:0000313" key="11">
    <source>
        <dbReference type="Proteomes" id="UP000256424"/>
    </source>
</evidence>
<dbReference type="NCBIfam" id="NF006825">
    <property type="entry name" value="PRK09347.1-2"/>
    <property type="match status" value="1"/>
</dbReference>
<feature type="domain" description="GTP cyclohydrolase I" evidence="9">
    <location>
        <begin position="17"/>
        <end position="187"/>
    </location>
</feature>
<keyword evidence="8" id="KW-0862">Zinc</keyword>
<keyword evidence="8" id="KW-0342">GTP-binding</keyword>
<dbReference type="InterPro" id="IPR020602">
    <property type="entry name" value="GTP_CycHdrlase_I_dom"/>
</dbReference>
<dbReference type="OrthoDB" id="9801207at2"/>
<evidence type="ECO:0000256" key="3">
    <source>
        <dbReference type="ARBA" id="ARBA00008085"/>
    </source>
</evidence>
<keyword evidence="4 8" id="KW-0554">One-carbon metabolism</keyword>
<feature type="binding site" evidence="8">
    <location>
        <position position="151"/>
    </location>
    <ligand>
        <name>Zn(2+)</name>
        <dbReference type="ChEBI" id="CHEBI:29105"/>
    </ligand>
</feature>
<dbReference type="NCBIfam" id="NF006826">
    <property type="entry name" value="PRK09347.1-3"/>
    <property type="match status" value="1"/>
</dbReference>
<evidence type="ECO:0000256" key="6">
    <source>
        <dbReference type="ARBA" id="ARBA00022741"/>
    </source>
</evidence>